<proteinExistence type="inferred from homology"/>
<dbReference type="InterPro" id="IPR036380">
    <property type="entry name" value="Isochorismatase-like_sf"/>
</dbReference>
<dbReference type="Proteomes" id="UP000008467">
    <property type="component" value="Chromosome"/>
</dbReference>
<sequence length="177" mass="20647">MKNTVLLVVDVQTALVEAGPYNKERVIGNIAYLLQLCRANGVEVVYVRHDDREGSNLEQGTPGWQIYNEIKPMKEERIFEKQYNSAFLHTGLKAYLDSKQVKNIILVGMQTEYCIDTTCKVAFEHGYQPIIPEETNMTFDNEYLTGKQLYEFYNYKVWNKRFATVQSIEELEEELKK</sequence>
<dbReference type="EMBL" id="CP002582">
    <property type="protein sequence ID" value="ADZ85752.1"/>
    <property type="molecule type" value="Genomic_DNA"/>
</dbReference>
<keyword evidence="2 4" id="KW-0378">Hydrolase</keyword>
<reference evidence="4 5" key="1">
    <citation type="journal article" date="2011" name="J. Bacteriol.">
        <title>Complete genome sequence of the cellulose-degrading bacterium Cellulosilyticum lentocellum.</title>
        <authorList>
            <consortium name="US DOE Joint Genome Institute"/>
            <person name="Miller D.A."/>
            <person name="Suen G."/>
            <person name="Bruce D."/>
            <person name="Copeland A."/>
            <person name="Cheng J.F."/>
            <person name="Detter C."/>
            <person name="Goodwin L.A."/>
            <person name="Han C.S."/>
            <person name="Hauser L.J."/>
            <person name="Land M.L."/>
            <person name="Lapidus A."/>
            <person name="Lucas S."/>
            <person name="Meincke L."/>
            <person name="Pitluck S."/>
            <person name="Tapia R."/>
            <person name="Teshima H."/>
            <person name="Woyke T."/>
            <person name="Fox B.G."/>
            <person name="Angert E.R."/>
            <person name="Currie C.R."/>
        </authorList>
    </citation>
    <scope>NUCLEOTIDE SEQUENCE [LARGE SCALE GENOMIC DNA]</scope>
    <source>
        <strain evidence="5">ATCC 49066 / DSM 5427 / NCIMB 11756 / RHM5</strain>
    </source>
</reference>
<dbReference type="PANTHER" id="PTHR43540:SF14">
    <property type="entry name" value="ISOCHORISMATASE"/>
    <property type="match status" value="1"/>
</dbReference>
<accession>F2JLA7</accession>
<organism evidence="4 5">
    <name type="scientific">Cellulosilyticum lentocellum (strain ATCC 49066 / DSM 5427 / NCIMB 11756 / RHM5)</name>
    <name type="common">Clostridium lentocellum</name>
    <dbReference type="NCBI Taxonomy" id="642492"/>
    <lineage>
        <taxon>Bacteria</taxon>
        <taxon>Bacillati</taxon>
        <taxon>Bacillota</taxon>
        <taxon>Clostridia</taxon>
        <taxon>Lachnospirales</taxon>
        <taxon>Cellulosilyticaceae</taxon>
        <taxon>Cellulosilyticum</taxon>
    </lineage>
</organism>
<dbReference type="CDD" id="cd01014">
    <property type="entry name" value="nicotinamidase_related"/>
    <property type="match status" value="1"/>
</dbReference>
<evidence type="ECO:0000313" key="5">
    <source>
        <dbReference type="Proteomes" id="UP000008467"/>
    </source>
</evidence>
<name>F2JLA7_CELLD</name>
<dbReference type="SUPFAM" id="SSF52499">
    <property type="entry name" value="Isochorismatase-like hydrolases"/>
    <property type="match status" value="1"/>
</dbReference>
<feature type="domain" description="Isochorismatase-like" evidence="3">
    <location>
        <begin position="4"/>
        <end position="143"/>
    </location>
</feature>
<evidence type="ECO:0000313" key="4">
    <source>
        <dbReference type="EMBL" id="ADZ85752.1"/>
    </source>
</evidence>
<keyword evidence="5" id="KW-1185">Reference proteome</keyword>
<dbReference type="STRING" id="642492.Clole_4076"/>
<dbReference type="Gene3D" id="3.40.50.850">
    <property type="entry name" value="Isochorismatase-like"/>
    <property type="match status" value="1"/>
</dbReference>
<comment type="similarity">
    <text evidence="1">Belongs to the isochorismatase family.</text>
</comment>
<dbReference type="HOGENOM" id="CLU_068979_5_5_9"/>
<evidence type="ECO:0000256" key="1">
    <source>
        <dbReference type="ARBA" id="ARBA00006336"/>
    </source>
</evidence>
<dbReference type="Pfam" id="PF00857">
    <property type="entry name" value="Isochorismatase"/>
    <property type="match status" value="1"/>
</dbReference>
<dbReference type="RefSeq" id="WP_013659023.1">
    <property type="nucleotide sequence ID" value="NC_015275.1"/>
</dbReference>
<gene>
    <name evidence="4" type="ordered locus">Clole_4076</name>
</gene>
<dbReference type="GO" id="GO:0016787">
    <property type="term" value="F:hydrolase activity"/>
    <property type="evidence" value="ECO:0007669"/>
    <property type="project" value="UniProtKB-KW"/>
</dbReference>
<dbReference type="AlphaFoldDB" id="F2JLA7"/>
<evidence type="ECO:0000256" key="2">
    <source>
        <dbReference type="ARBA" id="ARBA00022801"/>
    </source>
</evidence>
<dbReference type="eggNOG" id="COG1335">
    <property type="taxonomic scope" value="Bacteria"/>
</dbReference>
<dbReference type="PANTHER" id="PTHR43540">
    <property type="entry name" value="PEROXYUREIDOACRYLATE/UREIDOACRYLATE AMIDOHYDROLASE-RELATED"/>
    <property type="match status" value="1"/>
</dbReference>
<dbReference type="InterPro" id="IPR000868">
    <property type="entry name" value="Isochorismatase-like_dom"/>
</dbReference>
<dbReference type="KEGG" id="cle:Clole_4076"/>
<dbReference type="InterPro" id="IPR050272">
    <property type="entry name" value="Isochorismatase-like_hydrls"/>
</dbReference>
<protein>
    <submittedName>
        <fullName evidence="4">Isochorismatase hydrolase</fullName>
    </submittedName>
</protein>
<evidence type="ECO:0000259" key="3">
    <source>
        <dbReference type="Pfam" id="PF00857"/>
    </source>
</evidence>